<dbReference type="Proteomes" id="UP000712281">
    <property type="component" value="Unassembled WGS sequence"/>
</dbReference>
<proteinExistence type="predicted"/>
<evidence type="ECO:0000313" key="1">
    <source>
        <dbReference type="EMBL" id="KAF2609238.1"/>
    </source>
</evidence>
<name>A0A8S9LUG7_BRACR</name>
<dbReference type="EMBL" id="QGKW02000276">
    <property type="protein sequence ID" value="KAF2609238.1"/>
    <property type="molecule type" value="Genomic_DNA"/>
</dbReference>
<gene>
    <name evidence="1" type="ORF">F2Q68_00043317</name>
</gene>
<comment type="caution">
    <text evidence="1">The sequence shown here is derived from an EMBL/GenBank/DDBJ whole genome shotgun (WGS) entry which is preliminary data.</text>
</comment>
<evidence type="ECO:0000313" key="2">
    <source>
        <dbReference type="Proteomes" id="UP000712281"/>
    </source>
</evidence>
<organism evidence="1 2">
    <name type="scientific">Brassica cretica</name>
    <name type="common">Mustard</name>
    <dbReference type="NCBI Taxonomy" id="69181"/>
    <lineage>
        <taxon>Eukaryota</taxon>
        <taxon>Viridiplantae</taxon>
        <taxon>Streptophyta</taxon>
        <taxon>Embryophyta</taxon>
        <taxon>Tracheophyta</taxon>
        <taxon>Spermatophyta</taxon>
        <taxon>Magnoliopsida</taxon>
        <taxon>eudicotyledons</taxon>
        <taxon>Gunneridae</taxon>
        <taxon>Pentapetalae</taxon>
        <taxon>rosids</taxon>
        <taxon>malvids</taxon>
        <taxon>Brassicales</taxon>
        <taxon>Brassicaceae</taxon>
        <taxon>Brassiceae</taxon>
        <taxon>Brassica</taxon>
    </lineage>
</organism>
<dbReference type="AlphaFoldDB" id="A0A8S9LUG7"/>
<sequence>MKVNLLCETDDLEVKSDIIENFSEARNLYAVLVLVHIGGISDFNLSNGVKNLVVFSLHCVSESNDS</sequence>
<reference evidence="1" key="1">
    <citation type="submission" date="2019-12" db="EMBL/GenBank/DDBJ databases">
        <title>Genome sequencing and annotation of Brassica cretica.</title>
        <authorList>
            <person name="Studholme D.J."/>
            <person name="Sarris P.F."/>
        </authorList>
    </citation>
    <scope>NUCLEOTIDE SEQUENCE</scope>
    <source>
        <strain evidence="1">PFS-001/15</strain>
        <tissue evidence="1">Leaf</tissue>
    </source>
</reference>
<protein>
    <submittedName>
        <fullName evidence="1">Uncharacterized protein</fullName>
    </submittedName>
</protein>
<accession>A0A8S9LUG7</accession>